<dbReference type="GO" id="GO:0043022">
    <property type="term" value="F:ribosome binding"/>
    <property type="evidence" value="ECO:0007669"/>
    <property type="project" value="InterPro"/>
</dbReference>
<dbReference type="PANTHER" id="PTHR14009:SF1">
    <property type="entry name" value="MITOCHONDRIAL PROTON_CALCIUM EXCHANGER PROTEIN"/>
    <property type="match status" value="1"/>
</dbReference>
<organism evidence="11 12">
    <name type="scientific">Aulographum hederae CBS 113979</name>
    <dbReference type="NCBI Taxonomy" id="1176131"/>
    <lineage>
        <taxon>Eukaryota</taxon>
        <taxon>Fungi</taxon>
        <taxon>Dikarya</taxon>
        <taxon>Ascomycota</taxon>
        <taxon>Pezizomycotina</taxon>
        <taxon>Dothideomycetes</taxon>
        <taxon>Pleosporomycetidae</taxon>
        <taxon>Aulographales</taxon>
        <taxon>Aulographaceae</taxon>
    </lineage>
</organism>
<keyword evidence="5 7" id="KW-0496">Mitochondrion</keyword>
<feature type="domain" description="Letm1 RBD" evidence="10">
    <location>
        <begin position="214"/>
        <end position="389"/>
    </location>
</feature>
<evidence type="ECO:0000313" key="11">
    <source>
        <dbReference type="EMBL" id="KAF1988196.1"/>
    </source>
</evidence>
<name>A0A6G1H4P5_9PEZI</name>
<evidence type="ECO:0000256" key="1">
    <source>
        <dbReference type="ARBA" id="ARBA00004434"/>
    </source>
</evidence>
<keyword evidence="12" id="KW-1185">Reference proteome</keyword>
<evidence type="ECO:0000259" key="10">
    <source>
        <dbReference type="PROSITE" id="PS51758"/>
    </source>
</evidence>
<dbReference type="GO" id="GO:0030003">
    <property type="term" value="P:intracellular monoatomic cation homeostasis"/>
    <property type="evidence" value="ECO:0007669"/>
    <property type="project" value="TreeGrafter"/>
</dbReference>
<evidence type="ECO:0000256" key="9">
    <source>
        <dbReference type="SAM" id="Phobius"/>
    </source>
</evidence>
<evidence type="ECO:0000256" key="7">
    <source>
        <dbReference type="PROSITE-ProRule" id="PRU01094"/>
    </source>
</evidence>
<dbReference type="PANTHER" id="PTHR14009">
    <property type="entry name" value="LEUCINE ZIPPER-EF-HAND CONTAINING TRANSMEMBRANE PROTEIN"/>
    <property type="match status" value="1"/>
</dbReference>
<accession>A0A6G1H4P5</accession>
<keyword evidence="4 9" id="KW-1133">Transmembrane helix</keyword>
<feature type="compositionally biased region" description="Polar residues" evidence="8">
    <location>
        <begin position="48"/>
        <end position="60"/>
    </location>
</feature>
<keyword evidence="3" id="KW-0999">Mitochondrion inner membrane</keyword>
<dbReference type="PROSITE" id="PS51758">
    <property type="entry name" value="LETM1_RBD"/>
    <property type="match status" value="1"/>
</dbReference>
<evidence type="ECO:0000256" key="4">
    <source>
        <dbReference type="ARBA" id="ARBA00022989"/>
    </source>
</evidence>
<dbReference type="AlphaFoldDB" id="A0A6G1H4P5"/>
<gene>
    <name evidence="11" type="ORF">K402DRAFT_373958</name>
</gene>
<evidence type="ECO:0000313" key="12">
    <source>
        <dbReference type="Proteomes" id="UP000800041"/>
    </source>
</evidence>
<evidence type="ECO:0000256" key="2">
    <source>
        <dbReference type="ARBA" id="ARBA00022692"/>
    </source>
</evidence>
<dbReference type="OrthoDB" id="73691at2759"/>
<evidence type="ECO:0000256" key="3">
    <source>
        <dbReference type="ARBA" id="ARBA00022792"/>
    </source>
</evidence>
<evidence type="ECO:0000256" key="6">
    <source>
        <dbReference type="ARBA" id="ARBA00023136"/>
    </source>
</evidence>
<dbReference type="Proteomes" id="UP000800041">
    <property type="component" value="Unassembled WGS sequence"/>
</dbReference>
<dbReference type="EMBL" id="ML977149">
    <property type="protein sequence ID" value="KAF1988196.1"/>
    <property type="molecule type" value="Genomic_DNA"/>
</dbReference>
<dbReference type="Pfam" id="PF07766">
    <property type="entry name" value="LETM1_RBD"/>
    <property type="match status" value="1"/>
</dbReference>
<comment type="subcellular location">
    <subcellularLocation>
        <location evidence="1">Mitochondrion inner membrane</location>
        <topology evidence="1">Single-pass membrane protein</topology>
    </subcellularLocation>
</comment>
<feature type="region of interest" description="Disordered" evidence="8">
    <location>
        <begin position="45"/>
        <end position="101"/>
    </location>
</feature>
<protein>
    <recommendedName>
        <fullName evidence="10">Letm1 RBD domain-containing protein</fullName>
    </recommendedName>
</protein>
<evidence type="ECO:0000256" key="5">
    <source>
        <dbReference type="ARBA" id="ARBA00023128"/>
    </source>
</evidence>
<evidence type="ECO:0000256" key="8">
    <source>
        <dbReference type="SAM" id="MobiDB-lite"/>
    </source>
</evidence>
<keyword evidence="2 9" id="KW-0812">Transmembrane</keyword>
<sequence>MRVFASSSLFATSGPPSAIVHPRRQLTRSLNSAVLLHAQKYNRPYATHNFSNPHHISSNQRTKHRAPSNAQTARVPARQGPQSLEKKSAAPKQSTAVEASSRETLLVKVDNVNPPAIARAPPLNVPPRQPGQAYWRYLFACGKAYVTFYKTGLKNIWVCYKAGRQIKRRIRSSRKGEESQSAVLTRAEFQLLRRNRADVVRLPIFGLLFALFGEWLPVLVVFITPVIPPSVRFPAQVDRVLRRVERWRDESFRGKIDSYVPSPQAVKEIDSVKKLDGKHILHMSRVLGLHGLVVDQLARAGWPAQVGSLLRGRVRRWTGYLKQDDDLIARDGGWKQLNEDEAVLACRERGIDTLKYSPAQCKDRLGLWYEGKFEGKTLEMLMSRPTAWK</sequence>
<proteinExistence type="predicted"/>
<reference evidence="11" key="1">
    <citation type="journal article" date="2020" name="Stud. Mycol.">
        <title>101 Dothideomycetes genomes: a test case for predicting lifestyles and emergence of pathogens.</title>
        <authorList>
            <person name="Haridas S."/>
            <person name="Albert R."/>
            <person name="Binder M."/>
            <person name="Bloem J."/>
            <person name="Labutti K."/>
            <person name="Salamov A."/>
            <person name="Andreopoulos B."/>
            <person name="Baker S."/>
            <person name="Barry K."/>
            <person name="Bills G."/>
            <person name="Bluhm B."/>
            <person name="Cannon C."/>
            <person name="Castanera R."/>
            <person name="Culley D."/>
            <person name="Daum C."/>
            <person name="Ezra D."/>
            <person name="Gonzalez J."/>
            <person name="Henrissat B."/>
            <person name="Kuo A."/>
            <person name="Liang C."/>
            <person name="Lipzen A."/>
            <person name="Lutzoni F."/>
            <person name="Magnuson J."/>
            <person name="Mondo S."/>
            <person name="Nolan M."/>
            <person name="Ohm R."/>
            <person name="Pangilinan J."/>
            <person name="Park H.-J."/>
            <person name="Ramirez L."/>
            <person name="Alfaro M."/>
            <person name="Sun H."/>
            <person name="Tritt A."/>
            <person name="Yoshinaga Y."/>
            <person name="Zwiers L.-H."/>
            <person name="Turgeon B."/>
            <person name="Goodwin S."/>
            <person name="Spatafora J."/>
            <person name="Crous P."/>
            <person name="Grigoriev I."/>
        </authorList>
    </citation>
    <scope>NUCLEOTIDE SEQUENCE</scope>
    <source>
        <strain evidence="11">CBS 113979</strain>
    </source>
</reference>
<feature type="transmembrane region" description="Helical" evidence="9">
    <location>
        <begin position="202"/>
        <end position="223"/>
    </location>
</feature>
<dbReference type="InterPro" id="IPR044202">
    <property type="entry name" value="LETM1/MDM38-like"/>
</dbReference>
<keyword evidence="6 9" id="KW-0472">Membrane</keyword>
<dbReference type="InterPro" id="IPR033122">
    <property type="entry name" value="LETM1-like_RBD"/>
</dbReference>
<dbReference type="GO" id="GO:0005743">
    <property type="term" value="C:mitochondrial inner membrane"/>
    <property type="evidence" value="ECO:0007669"/>
    <property type="project" value="UniProtKB-SubCell"/>
</dbReference>